<dbReference type="Pfam" id="PF00533">
    <property type="entry name" value="BRCT"/>
    <property type="match status" value="1"/>
</dbReference>
<dbReference type="InterPro" id="IPR013914">
    <property type="entry name" value="Rad9_Rad53-bd_dom_fun"/>
</dbReference>
<evidence type="ECO:0000256" key="1">
    <source>
        <dbReference type="SAM" id="MobiDB-lite"/>
    </source>
</evidence>
<dbReference type="OrthoDB" id="129353at2759"/>
<sequence>MNSDETARGSQQVLNEIREAHLIEMQVNQTSTDNGSRSSPSDKVSATCSGDNRTQENENLQWIGREDDDLTELDTIRNDSHGDARIDPAAFTPNLNRVKAFFLNKSGSSPSNIAARLRYRSSPADTPISQRTKLGLGPRKTPPETIYHRMRENVATELERDGTGFLEQNAVFGDEEHTVHTERERRGTPGGGNSHALQNNREGYTPTIKSNALSAFHAHDEPSKVELTPLAERRNSQSDVFDTTLHPSQKVVNQNDIYDGGASTQPIDATDEKSVMVGRFEGSATQVDCTSLAPSTALEANEHLFDSKSPLVARFTSGEVEAAKLNETSNSSCMQLVLSPYNGENLPSKGCGPDDEPSIREVTSTPSKVQANRHELLTESATEDSSRRGSILDDSEKGIRLRFSNICQEDENRYERDTEVENLIYSDVDKTQDLPEIDEGIQVEGSKLDIPKTLEDELESVETHSPDRELNGLQGSTETSQDVVKNRRLLQRKRRGSVKLRCSPEDLEINIITTESSPPKKVKAKGDTQAHIEDGSKFTVTTSKNSGKEGSLLDKQPTQQALESGACLYQPIGATTTTMDYLTKRDLQFRDAVWCRYSFNYIYYAGKITTTNYGSSELEVLFESGRTMVKREDMHYLDLVVGETVLWDSKPYTVVALKCSSNKPDMIRCVRGYDTVDLKRRTKNGKLGMRTLTKPISSITLTEALWAKRPKIILSGQSQDRAHAFEDLTRPIRGRRSNTMITPVSPHKNMAESNDSGMLSLDSKPVYINTEMESNKFMHMDRSNDPSIHGIFEHCIFLLSGLGDRHRERLSSIIEQQGGIVSKASFSGLLNFESPLVVGSNDVDLASFNFAGLITEKHSRSLKYLETIAIGLPTLHYNFIDHCISEQKFDIAGMFKFLLPAGESFRLQAKSDLKTGVVKSSNIFHCYSKLLETSSVQEQITTRPLTMSDYHVIICGSSDLDNFVSFAFYVLGATSVITRSIDGLFKQPFEAAECADRIAGAIEEMKLSLPLESRLLIYLNSNNDKGPYFNDIEDCLGLRLSAQHIYVEGKEWLIQTIINEDTGHGQRANTKNFQFG</sequence>
<dbReference type="Pfam" id="PF08605">
    <property type="entry name" value="Rad9_Rad53_bind"/>
    <property type="match status" value="1"/>
</dbReference>
<dbReference type="PROSITE" id="PS50172">
    <property type="entry name" value="BRCT"/>
    <property type="match status" value="1"/>
</dbReference>
<organism evidence="3 4">
    <name type="scientific">Lachancea dasiensis</name>
    <dbReference type="NCBI Taxonomy" id="1072105"/>
    <lineage>
        <taxon>Eukaryota</taxon>
        <taxon>Fungi</taxon>
        <taxon>Dikarya</taxon>
        <taxon>Ascomycota</taxon>
        <taxon>Saccharomycotina</taxon>
        <taxon>Saccharomycetes</taxon>
        <taxon>Saccharomycetales</taxon>
        <taxon>Saccharomycetaceae</taxon>
        <taxon>Lachancea</taxon>
    </lineage>
</organism>
<proteinExistence type="predicted"/>
<feature type="region of interest" description="Disordered" evidence="1">
    <location>
        <begin position="124"/>
        <end position="144"/>
    </location>
</feature>
<protein>
    <submittedName>
        <fullName evidence="3">LADA_0D07162g1_1</fullName>
    </submittedName>
</protein>
<feature type="region of interest" description="Disordered" evidence="1">
    <location>
        <begin position="25"/>
        <end position="58"/>
    </location>
</feature>
<dbReference type="EMBL" id="LT598454">
    <property type="protein sequence ID" value="SCU85379.1"/>
    <property type="molecule type" value="Genomic_DNA"/>
</dbReference>
<evidence type="ECO:0000259" key="2">
    <source>
        <dbReference type="PROSITE" id="PS50172"/>
    </source>
</evidence>
<reference evidence="3 4" key="1">
    <citation type="submission" date="2016-03" db="EMBL/GenBank/DDBJ databases">
        <authorList>
            <person name="Devillers H."/>
        </authorList>
    </citation>
    <scope>NUCLEOTIDE SEQUENCE [LARGE SCALE GENOMIC DNA]</scope>
    <source>
        <strain evidence="3">CBS 10888</strain>
    </source>
</reference>
<gene>
    <name evidence="3" type="ORF">LADA_0D07162G</name>
</gene>
<evidence type="ECO:0000313" key="4">
    <source>
        <dbReference type="Proteomes" id="UP000190274"/>
    </source>
</evidence>
<feature type="region of interest" description="Disordered" evidence="1">
    <location>
        <begin position="345"/>
        <end position="372"/>
    </location>
</feature>
<accession>A0A1G4J6B0</accession>
<dbReference type="STRING" id="1266660.A0A1G4J6B0"/>
<feature type="region of interest" description="Disordered" evidence="1">
    <location>
        <begin position="175"/>
        <end position="202"/>
    </location>
</feature>
<feature type="compositionally biased region" description="Polar residues" evidence="1">
    <location>
        <begin position="361"/>
        <end position="370"/>
    </location>
</feature>
<dbReference type="InterPro" id="IPR036420">
    <property type="entry name" value="BRCT_dom_sf"/>
</dbReference>
<dbReference type="InterPro" id="IPR001357">
    <property type="entry name" value="BRCT_dom"/>
</dbReference>
<feature type="region of interest" description="Disordered" evidence="1">
    <location>
        <begin position="737"/>
        <end position="756"/>
    </location>
</feature>
<feature type="compositionally biased region" description="Polar residues" evidence="1">
    <location>
        <begin position="26"/>
        <end position="58"/>
    </location>
</feature>
<dbReference type="AlphaFoldDB" id="A0A1G4J6B0"/>
<dbReference type="InterPro" id="IPR047249">
    <property type="entry name" value="BRCT_p53bp1-like_rpt1"/>
</dbReference>
<feature type="compositionally biased region" description="Basic and acidic residues" evidence="1">
    <location>
        <begin position="175"/>
        <end position="187"/>
    </location>
</feature>
<dbReference type="CDD" id="cd17745">
    <property type="entry name" value="BRCT_p53bp1_rpt1"/>
    <property type="match status" value="1"/>
</dbReference>
<dbReference type="SUPFAM" id="SSF52113">
    <property type="entry name" value="BRCT domain"/>
    <property type="match status" value="1"/>
</dbReference>
<keyword evidence="4" id="KW-1185">Reference proteome</keyword>
<feature type="region of interest" description="Disordered" evidence="1">
    <location>
        <begin position="462"/>
        <end position="481"/>
    </location>
</feature>
<dbReference type="Gene3D" id="3.40.50.10190">
    <property type="entry name" value="BRCT domain"/>
    <property type="match status" value="1"/>
</dbReference>
<dbReference type="Proteomes" id="UP000190274">
    <property type="component" value="Chromosome D"/>
</dbReference>
<name>A0A1G4J6B0_9SACH</name>
<evidence type="ECO:0000313" key="3">
    <source>
        <dbReference type="EMBL" id="SCU85379.1"/>
    </source>
</evidence>
<feature type="domain" description="BRCT" evidence="2">
    <location>
        <begin position="787"/>
        <end position="888"/>
    </location>
</feature>